<accession>A0ABQ6MHE7</accession>
<dbReference type="EMBL" id="BRYB01000245">
    <property type="protein sequence ID" value="GMI26118.1"/>
    <property type="molecule type" value="Genomic_DNA"/>
</dbReference>
<dbReference type="Proteomes" id="UP001165060">
    <property type="component" value="Unassembled WGS sequence"/>
</dbReference>
<protein>
    <submittedName>
        <fullName evidence="3">Uncharacterized protein</fullName>
    </submittedName>
</protein>
<keyword evidence="1" id="KW-0175">Coiled coil</keyword>
<name>A0ABQ6MHE7_9STRA</name>
<evidence type="ECO:0000256" key="1">
    <source>
        <dbReference type="SAM" id="Coils"/>
    </source>
</evidence>
<feature type="region of interest" description="Disordered" evidence="2">
    <location>
        <begin position="114"/>
        <end position="144"/>
    </location>
</feature>
<feature type="coiled-coil region" evidence="1">
    <location>
        <begin position="825"/>
        <end position="863"/>
    </location>
</feature>
<evidence type="ECO:0000313" key="3">
    <source>
        <dbReference type="EMBL" id="GMI26118.1"/>
    </source>
</evidence>
<reference evidence="3 4" key="1">
    <citation type="journal article" date="2023" name="Commun. Biol.">
        <title>Genome analysis of Parmales, the sister group of diatoms, reveals the evolutionary specialization of diatoms from phago-mixotrophs to photoautotrophs.</title>
        <authorList>
            <person name="Ban H."/>
            <person name="Sato S."/>
            <person name="Yoshikawa S."/>
            <person name="Yamada K."/>
            <person name="Nakamura Y."/>
            <person name="Ichinomiya M."/>
            <person name="Sato N."/>
            <person name="Blanc-Mathieu R."/>
            <person name="Endo H."/>
            <person name="Kuwata A."/>
            <person name="Ogata H."/>
        </authorList>
    </citation>
    <scope>NUCLEOTIDE SEQUENCE [LARGE SCALE GENOMIC DNA]</scope>
</reference>
<comment type="caution">
    <text evidence="3">The sequence shown here is derived from an EMBL/GenBank/DDBJ whole genome shotgun (WGS) entry which is preliminary data.</text>
</comment>
<feature type="compositionally biased region" description="Basic and acidic residues" evidence="2">
    <location>
        <begin position="125"/>
        <end position="143"/>
    </location>
</feature>
<sequence>MRDLRQLMASLQSDLLHRCDRQKLLHLQTTILWDRAETYGSNLGENVAKAEQMNARIREQGEGKEKKRRATLTDIRKAAVLRTKSGSKVEAVDREVSDAMKIATAMRTKLEEALGEQTADSAAAEESRKQMQSEKESLEETKRRLTRSKNLEEIEGGIQMWYAKSSFGLAKSFKLLRHAAARSKAIDRVTSRFERATCRKWEKLTLARWKLYHERHHGFTKRKGGITALLRNKALLVRIVEGWREFSRKSARAFDLGCRNLLRRIVGRWRLQAQGFHEARHERLAAEAAMSTLTAKKCFVKLAAHARACRVPAAEAREKTRRAALHHRDAMFGRWQRRVLGIRLSASFDSNALRRIHNRSRLRTLKEAFRRTRLHVGLARLEYRSVTRRAFACCKAFHAVQRAKLDGYVKADLHGHRARLARGLRYFRAAVVVGRKARSADGIFMKRMVGVWRERVRDRQHQKVLAHLSANHYCSCLMRRTFRAWTYGSTAADFFLEKKRRAFSKKLFRVWVEFVPLVRHERRRNAVVDKLYAEKGKKWLGRVVRAWGAVVRKRLQAKGNFARVKAIQDRNRLRRSLASLTIVYMRTKRSQNVIVEIEAARAKAELSEISTQQKELEKEMLEVGERTAVVEESIKVKKEEAHGMELKLVDARVRVSKTTAQLGSSKGQLLAATEALEEVVAEAARYDKIESQRKREVDHAGRVLKMEVLKVEGKKKDLEKERDGLEENIRLFEDMVRKLKEALRGEEGKEEEASERREKIAREHRGVLLELEESGAKEIAEERRLQLELDEIMMQLGKTREAKVEVTDQLNSDLLSRRTSEINALKCAVAENERKANEADRILEEREKEIAEVQAVLEARKERGELQKLAWESRALVGGGAIFEGEGGVAAGGGPKRARGRVGRGPASYPGGKDVKRMLVENARELHEAELRELELESLSHAFDLASSAMGGGGGGVGGGESVVGEVLSERSIYSGAGSRGRGREGGGEGGEDTPESVMAAAAVVTPTVVRTGRDVEEDIDILQRRIMDRLEHSQWNANF</sequence>
<gene>
    <name evidence="3" type="ORF">TeGR_g11133</name>
</gene>
<evidence type="ECO:0000256" key="2">
    <source>
        <dbReference type="SAM" id="MobiDB-lite"/>
    </source>
</evidence>
<proteinExistence type="predicted"/>
<keyword evidence="4" id="KW-1185">Reference proteome</keyword>
<evidence type="ECO:0000313" key="4">
    <source>
        <dbReference type="Proteomes" id="UP001165060"/>
    </source>
</evidence>
<feature type="coiled-coil region" evidence="1">
    <location>
        <begin position="708"/>
        <end position="756"/>
    </location>
</feature>
<feature type="region of interest" description="Disordered" evidence="2">
    <location>
        <begin position="974"/>
        <end position="995"/>
    </location>
</feature>
<organism evidence="3 4">
    <name type="scientific">Tetraparma gracilis</name>
    <dbReference type="NCBI Taxonomy" id="2962635"/>
    <lineage>
        <taxon>Eukaryota</taxon>
        <taxon>Sar</taxon>
        <taxon>Stramenopiles</taxon>
        <taxon>Ochrophyta</taxon>
        <taxon>Bolidophyceae</taxon>
        <taxon>Parmales</taxon>
        <taxon>Triparmaceae</taxon>
        <taxon>Tetraparma</taxon>
    </lineage>
</organism>